<feature type="domain" description="Phosphoadenosine phosphosulphate reductase" evidence="4">
    <location>
        <begin position="50"/>
        <end position="230"/>
    </location>
</feature>
<dbReference type="Pfam" id="PF01507">
    <property type="entry name" value="PAPS_reduct"/>
    <property type="match status" value="1"/>
</dbReference>
<comment type="similarity">
    <text evidence="1">Belongs to the PAPS reductase family. CysH subfamily.</text>
</comment>
<dbReference type="PANTHER" id="PTHR46509">
    <property type="entry name" value="PHOSPHOADENOSINE PHOSPHOSULFATE REDUCTASE"/>
    <property type="match status" value="1"/>
</dbReference>
<dbReference type="Gene3D" id="3.40.50.620">
    <property type="entry name" value="HUPs"/>
    <property type="match status" value="1"/>
</dbReference>
<evidence type="ECO:0000256" key="2">
    <source>
        <dbReference type="ARBA" id="ARBA00023002"/>
    </source>
</evidence>
<comment type="caution">
    <text evidence="5">The sequence shown here is derived from an EMBL/GenBank/DDBJ whole genome shotgun (WGS) entry which is preliminary data.</text>
</comment>
<keyword evidence="2" id="KW-0560">Oxidoreductase</keyword>
<dbReference type="PANTHER" id="PTHR46509:SF1">
    <property type="entry name" value="PHOSPHOADENOSINE PHOSPHOSULFATE REDUCTASE"/>
    <property type="match status" value="1"/>
</dbReference>
<dbReference type="GO" id="GO:0005737">
    <property type="term" value="C:cytoplasm"/>
    <property type="evidence" value="ECO:0007669"/>
    <property type="project" value="TreeGrafter"/>
</dbReference>
<name>A0A1R1XFT5_9FUNG</name>
<comment type="pathway">
    <text evidence="3">Sulfur metabolism; hydrogen sulfide biosynthesis; sulfite from sulfate.</text>
</comment>
<dbReference type="InterPro" id="IPR004511">
    <property type="entry name" value="PAPS/APS_Rdtase"/>
</dbReference>
<dbReference type="Proteomes" id="UP000187283">
    <property type="component" value="Unassembled WGS sequence"/>
</dbReference>
<organism evidence="5 6">
    <name type="scientific">Smittium culicis</name>
    <dbReference type="NCBI Taxonomy" id="133412"/>
    <lineage>
        <taxon>Eukaryota</taxon>
        <taxon>Fungi</taxon>
        <taxon>Fungi incertae sedis</taxon>
        <taxon>Zoopagomycota</taxon>
        <taxon>Kickxellomycotina</taxon>
        <taxon>Harpellomycetes</taxon>
        <taxon>Harpellales</taxon>
        <taxon>Legeriomycetaceae</taxon>
        <taxon>Smittium</taxon>
    </lineage>
</organism>
<evidence type="ECO:0000313" key="5">
    <source>
        <dbReference type="EMBL" id="OMJ13497.1"/>
    </source>
</evidence>
<dbReference type="SUPFAM" id="SSF52402">
    <property type="entry name" value="Adenine nucleotide alpha hydrolases-like"/>
    <property type="match status" value="1"/>
</dbReference>
<evidence type="ECO:0000259" key="4">
    <source>
        <dbReference type="Pfam" id="PF01507"/>
    </source>
</evidence>
<dbReference type="GO" id="GO:0019379">
    <property type="term" value="P:sulfate assimilation, phosphoadenylyl sulfate reduction by phosphoadenylyl-sulfate reductase (thioredoxin)"/>
    <property type="evidence" value="ECO:0007669"/>
    <property type="project" value="InterPro"/>
</dbReference>
<dbReference type="NCBIfam" id="TIGR00434">
    <property type="entry name" value="cysH"/>
    <property type="match status" value="1"/>
</dbReference>
<dbReference type="InterPro" id="IPR002500">
    <property type="entry name" value="PAPS_reduct_dom"/>
</dbReference>
<proteinExistence type="inferred from homology"/>
<dbReference type="AlphaFoldDB" id="A0A1R1XFT5"/>
<accession>A0A1R1XFT5</accession>
<dbReference type="PIRSF" id="PIRSF000857">
    <property type="entry name" value="PAPS_reductase"/>
    <property type="match status" value="1"/>
</dbReference>
<dbReference type="CDD" id="cd23945">
    <property type="entry name" value="PAPS_reductase"/>
    <property type="match status" value="1"/>
</dbReference>
<keyword evidence="6" id="KW-1185">Reference proteome</keyword>
<evidence type="ECO:0000313" key="6">
    <source>
        <dbReference type="Proteomes" id="UP000187283"/>
    </source>
</evidence>
<reference evidence="5 6" key="1">
    <citation type="submission" date="2017-01" db="EMBL/GenBank/DDBJ databases">
        <authorList>
            <person name="Mah S.A."/>
            <person name="Swanson W.J."/>
            <person name="Moy G.W."/>
            <person name="Vacquier V.D."/>
        </authorList>
    </citation>
    <scope>NUCLEOTIDE SEQUENCE [LARGE SCALE GENOMIC DNA]</scope>
    <source>
        <strain evidence="5 6">GSMNP</strain>
    </source>
</reference>
<dbReference type="STRING" id="133412.A0A1R1XFT5"/>
<sequence>MAVSYNLEFDSENNLVISEDALAKLNSELEKLEAVEILKWATTNFEKVYQETAFGPSGNVILDMLSGVGAKVPLIFIDTLFNFDETIELSNEIVSKYGIVLHTFYPSGAKTREEFIEKYGDNLWAEDSDVYDYLVKAEPGQRAYKELSPGLVITGRRRSQKGEREALPVLQVIPANEEAGSKQVVKLNPLVSKEWTYQKVKSYLKAFNVPYNKLLDKGYKSIGDYHSTSPVGEDGDERSGRWQGSDKTECGLHKDYFSMKKMYNERMKKANDVTN</sequence>
<dbReference type="InterPro" id="IPR014729">
    <property type="entry name" value="Rossmann-like_a/b/a_fold"/>
</dbReference>
<gene>
    <name evidence="5" type="ORF">AYI70_g8460</name>
</gene>
<dbReference type="EMBL" id="LSSN01003459">
    <property type="protein sequence ID" value="OMJ13497.1"/>
    <property type="molecule type" value="Genomic_DNA"/>
</dbReference>
<evidence type="ECO:0000256" key="3">
    <source>
        <dbReference type="ARBA" id="ARBA00024327"/>
    </source>
</evidence>
<evidence type="ECO:0000256" key="1">
    <source>
        <dbReference type="ARBA" id="ARBA00009732"/>
    </source>
</evidence>
<dbReference type="GO" id="GO:0004604">
    <property type="term" value="F:phosphoadenylyl-sulfate reductase (thioredoxin) activity"/>
    <property type="evidence" value="ECO:0007669"/>
    <property type="project" value="InterPro"/>
</dbReference>
<dbReference type="OrthoDB" id="7869097at2759"/>
<protein>
    <submittedName>
        <fullName evidence="5">Phosphoadenosine phosphosulfate reductase</fullName>
    </submittedName>
</protein>
<dbReference type="NCBIfam" id="NF002537">
    <property type="entry name" value="PRK02090.1"/>
    <property type="match status" value="1"/>
</dbReference>